<keyword evidence="6" id="KW-1185">Reference proteome</keyword>
<keyword evidence="2 3" id="KW-0378">Hydrolase</keyword>
<dbReference type="InterPro" id="IPR050654">
    <property type="entry name" value="AChE-related_enzymes"/>
</dbReference>
<comment type="caution">
    <text evidence="5">The sequence shown here is derived from an EMBL/GenBank/DDBJ whole genome shotgun (WGS) entry which is preliminary data.</text>
</comment>
<dbReference type="GeneID" id="87814351"/>
<accession>A0AAN6ZLZ2</accession>
<feature type="chain" id="PRO_5042667561" description="Carboxylic ester hydrolase" evidence="3">
    <location>
        <begin position="21"/>
        <end position="559"/>
    </location>
</feature>
<dbReference type="Gene3D" id="3.40.50.1820">
    <property type="entry name" value="alpha/beta hydrolase"/>
    <property type="match status" value="1"/>
</dbReference>
<evidence type="ECO:0000313" key="6">
    <source>
        <dbReference type="Proteomes" id="UP001302676"/>
    </source>
</evidence>
<dbReference type="GO" id="GO:0052689">
    <property type="term" value="F:carboxylic ester hydrolase activity"/>
    <property type="evidence" value="ECO:0007669"/>
    <property type="project" value="TreeGrafter"/>
</dbReference>
<dbReference type="EC" id="3.1.1.-" evidence="3"/>
<dbReference type="Pfam" id="PF00135">
    <property type="entry name" value="COesterase"/>
    <property type="match status" value="1"/>
</dbReference>
<evidence type="ECO:0000256" key="3">
    <source>
        <dbReference type="RuleBase" id="RU361235"/>
    </source>
</evidence>
<dbReference type="InterPro" id="IPR019826">
    <property type="entry name" value="Carboxylesterase_B_AS"/>
</dbReference>
<sequence length="559" mass="60745">MVALSQILRSLLLTARRTLPATSTQPSVIGTATVDLNYTTYEGLQLSNGVNAFWGMRYAAPPLGELRWRAPREPVMVEGVQSAKTIPPLCLGINRGYPSSGESEDCLFVNVWAPSNATQTSKLPVWLFIQGGGYVANTNGNWDGNEVVEKSGRNIVMVNFNYRVGLWGFLASERVRGDGVLNAGLLDQRLLLKWVQTHIASFGGDPSHVVIHGASAGAGSVATHLVAYGGRNENLFIGGISQSLFFPAQPYVRELEYQFDRVVSQAGCDNGVQDQDQMACLRGKDTAVLQGANVAQPFPGRDDPPIPLFYWAPCVDGEILTDVPYRLFEKGEFLRVPMVVGTNANEGATFAPNAASQSDIAVFFRNNYPLLTANDTDDILAQYPLQPPLPQHEAWFPSASQAYGEATFICPSQNVLSFLQQKGNGQGPAMYAYRFEVLDQEYVNAGIGVPHLFDAPAIFGPHAITAPTAVAASYSTYNAAVVPRVMAYYLSFVRALDPNVYRAPGAARWEVIGGGGVDAGRAKRLVIRTEGSTMEETDQGEWERCGFWSGLAGGRMRQR</sequence>
<evidence type="ECO:0000256" key="2">
    <source>
        <dbReference type="ARBA" id="ARBA00022801"/>
    </source>
</evidence>
<reference evidence="5" key="2">
    <citation type="submission" date="2023-05" db="EMBL/GenBank/DDBJ databases">
        <authorList>
            <consortium name="Lawrence Berkeley National Laboratory"/>
            <person name="Steindorff A."/>
            <person name="Hensen N."/>
            <person name="Bonometti L."/>
            <person name="Westerberg I."/>
            <person name="Brannstrom I.O."/>
            <person name="Guillou S."/>
            <person name="Cros-Aarteil S."/>
            <person name="Calhoun S."/>
            <person name="Haridas S."/>
            <person name="Kuo A."/>
            <person name="Mondo S."/>
            <person name="Pangilinan J."/>
            <person name="Riley R."/>
            <person name="Labutti K."/>
            <person name="Andreopoulos B."/>
            <person name="Lipzen A."/>
            <person name="Chen C."/>
            <person name="Yanf M."/>
            <person name="Daum C."/>
            <person name="Ng V."/>
            <person name="Clum A."/>
            <person name="Ohm R."/>
            <person name="Martin F."/>
            <person name="Silar P."/>
            <person name="Natvig D."/>
            <person name="Lalanne C."/>
            <person name="Gautier V."/>
            <person name="Ament-Velasquez S.L."/>
            <person name="Kruys A."/>
            <person name="Hutchinson M.I."/>
            <person name="Powell A.J."/>
            <person name="Barry K."/>
            <person name="Miller A.N."/>
            <person name="Grigoriev I.V."/>
            <person name="Debuchy R."/>
            <person name="Gladieux P."/>
            <person name="Thoren M.H."/>
            <person name="Johannesson H."/>
        </authorList>
    </citation>
    <scope>NUCLEOTIDE SEQUENCE</scope>
    <source>
        <strain evidence="5">CBS 141.50</strain>
    </source>
</reference>
<keyword evidence="3" id="KW-0732">Signal</keyword>
<dbReference type="RefSeq" id="XP_062635517.1">
    <property type="nucleotide sequence ID" value="XM_062777738.1"/>
</dbReference>
<dbReference type="AlphaFoldDB" id="A0AAN6ZLZ2"/>
<dbReference type="InterPro" id="IPR029058">
    <property type="entry name" value="AB_hydrolase_fold"/>
</dbReference>
<proteinExistence type="inferred from homology"/>
<protein>
    <recommendedName>
        <fullName evidence="3">Carboxylic ester hydrolase</fullName>
        <ecNumber evidence="3">3.1.1.-</ecNumber>
    </recommendedName>
</protein>
<dbReference type="PROSITE" id="PS00941">
    <property type="entry name" value="CARBOXYLESTERASE_B_2"/>
    <property type="match status" value="1"/>
</dbReference>
<feature type="domain" description="Carboxylesterase type B" evidence="4">
    <location>
        <begin position="34"/>
        <end position="512"/>
    </location>
</feature>
<dbReference type="Proteomes" id="UP001302676">
    <property type="component" value="Unassembled WGS sequence"/>
</dbReference>
<gene>
    <name evidence="5" type="ORF">C8A04DRAFT_13488</name>
</gene>
<dbReference type="InterPro" id="IPR002018">
    <property type="entry name" value="CarbesteraseB"/>
</dbReference>
<evidence type="ECO:0000256" key="1">
    <source>
        <dbReference type="ARBA" id="ARBA00005964"/>
    </source>
</evidence>
<name>A0AAN6ZLZ2_9PEZI</name>
<organism evidence="5 6">
    <name type="scientific">Dichotomopilus funicola</name>
    <dbReference type="NCBI Taxonomy" id="1934379"/>
    <lineage>
        <taxon>Eukaryota</taxon>
        <taxon>Fungi</taxon>
        <taxon>Dikarya</taxon>
        <taxon>Ascomycota</taxon>
        <taxon>Pezizomycotina</taxon>
        <taxon>Sordariomycetes</taxon>
        <taxon>Sordariomycetidae</taxon>
        <taxon>Sordariales</taxon>
        <taxon>Chaetomiaceae</taxon>
        <taxon>Dichotomopilus</taxon>
    </lineage>
</organism>
<comment type="similarity">
    <text evidence="1 3">Belongs to the type-B carboxylesterase/lipase family.</text>
</comment>
<dbReference type="PANTHER" id="PTHR43918">
    <property type="entry name" value="ACETYLCHOLINESTERASE"/>
    <property type="match status" value="1"/>
</dbReference>
<dbReference type="EMBL" id="MU853601">
    <property type="protein sequence ID" value="KAK4142146.1"/>
    <property type="molecule type" value="Genomic_DNA"/>
</dbReference>
<dbReference type="SUPFAM" id="SSF53474">
    <property type="entry name" value="alpha/beta-Hydrolases"/>
    <property type="match status" value="1"/>
</dbReference>
<evidence type="ECO:0000259" key="4">
    <source>
        <dbReference type="Pfam" id="PF00135"/>
    </source>
</evidence>
<dbReference type="PROSITE" id="PS00122">
    <property type="entry name" value="CARBOXYLESTERASE_B_1"/>
    <property type="match status" value="1"/>
</dbReference>
<reference evidence="5" key="1">
    <citation type="journal article" date="2023" name="Mol. Phylogenet. Evol.">
        <title>Genome-scale phylogeny and comparative genomics of the fungal order Sordariales.</title>
        <authorList>
            <person name="Hensen N."/>
            <person name="Bonometti L."/>
            <person name="Westerberg I."/>
            <person name="Brannstrom I.O."/>
            <person name="Guillou S."/>
            <person name="Cros-Aarteil S."/>
            <person name="Calhoun S."/>
            <person name="Haridas S."/>
            <person name="Kuo A."/>
            <person name="Mondo S."/>
            <person name="Pangilinan J."/>
            <person name="Riley R."/>
            <person name="LaButti K."/>
            <person name="Andreopoulos B."/>
            <person name="Lipzen A."/>
            <person name="Chen C."/>
            <person name="Yan M."/>
            <person name="Daum C."/>
            <person name="Ng V."/>
            <person name="Clum A."/>
            <person name="Steindorff A."/>
            <person name="Ohm R.A."/>
            <person name="Martin F."/>
            <person name="Silar P."/>
            <person name="Natvig D.O."/>
            <person name="Lalanne C."/>
            <person name="Gautier V."/>
            <person name="Ament-Velasquez S.L."/>
            <person name="Kruys A."/>
            <person name="Hutchinson M.I."/>
            <person name="Powell A.J."/>
            <person name="Barry K."/>
            <person name="Miller A.N."/>
            <person name="Grigoriev I.V."/>
            <person name="Debuchy R."/>
            <person name="Gladieux P."/>
            <person name="Hiltunen Thoren M."/>
            <person name="Johannesson H."/>
        </authorList>
    </citation>
    <scope>NUCLEOTIDE SEQUENCE</scope>
    <source>
        <strain evidence="5">CBS 141.50</strain>
    </source>
</reference>
<dbReference type="InterPro" id="IPR019819">
    <property type="entry name" value="Carboxylesterase_B_CS"/>
</dbReference>
<evidence type="ECO:0000313" key="5">
    <source>
        <dbReference type="EMBL" id="KAK4142146.1"/>
    </source>
</evidence>
<dbReference type="PANTHER" id="PTHR43918:SF4">
    <property type="entry name" value="CARBOXYLIC ESTER HYDROLASE"/>
    <property type="match status" value="1"/>
</dbReference>
<feature type="signal peptide" evidence="3">
    <location>
        <begin position="1"/>
        <end position="20"/>
    </location>
</feature>